<dbReference type="NCBIfam" id="TIGR04565">
    <property type="entry name" value="OMP_myx_plus"/>
    <property type="match status" value="1"/>
</dbReference>
<accession>Q1DCN7</accession>
<name>Q1DCN7_MYXXD</name>
<sequence length="246" mass="26665">MASSSSPIRSSSTRSATDVASVRASVPALPQEAPTVRYALLILLLLTPGLVRAQAEALENPGAVSAIQERRFRMHHELLLGVGVLPANAYYKGLVGTVGYTYHFTDTFAWQVGRGTYSYNLQTSLRTQLERDFNTSPNAAAFQDQVQWMVGSDLVWSPLYGKMAFLNQSVLHIEAFLLGGGTVVKLDRDGGFRPAVNVGLGLRLFTGKTLSLRLDVTNNTVFTGATRVIQVPLIQLGTAFNFGATE</sequence>
<dbReference type="KEGG" id="mxa:MXAN_1329"/>
<evidence type="ECO:0000313" key="2">
    <source>
        <dbReference type="Proteomes" id="UP000002402"/>
    </source>
</evidence>
<dbReference type="EMBL" id="CP000113">
    <property type="protein sequence ID" value="ABF88635.1"/>
    <property type="molecule type" value="Genomic_DNA"/>
</dbReference>
<dbReference type="AlphaFoldDB" id="Q1DCN7"/>
<proteinExistence type="predicted"/>
<evidence type="ECO:0000313" key="1">
    <source>
        <dbReference type="EMBL" id="ABF88635.1"/>
    </source>
</evidence>
<reference evidence="1 2" key="1">
    <citation type="journal article" date="2006" name="Proc. Natl. Acad. Sci. U.S.A.">
        <title>Evolution of sensory complexity recorded in a myxobacterial genome.</title>
        <authorList>
            <person name="Goldman B.S."/>
            <person name="Nierman W.C."/>
            <person name="Kaiser D."/>
            <person name="Slater S.C."/>
            <person name="Durkin A.S."/>
            <person name="Eisen J.A."/>
            <person name="Ronning C.M."/>
            <person name="Barbazuk W.B."/>
            <person name="Blanchard M."/>
            <person name="Field C."/>
            <person name="Halling C."/>
            <person name="Hinkle G."/>
            <person name="Iartchuk O."/>
            <person name="Kim H.S."/>
            <person name="Mackenzie C."/>
            <person name="Madupu R."/>
            <person name="Miller N."/>
            <person name="Shvartsbeyn A."/>
            <person name="Sullivan S.A."/>
            <person name="Vaudin M."/>
            <person name="Wiegand R."/>
            <person name="Kaplan H.B."/>
        </authorList>
    </citation>
    <scope>NUCLEOTIDE SEQUENCE [LARGE SCALE GENOMIC DNA]</scope>
    <source>
        <strain evidence="2">DK1622</strain>
    </source>
</reference>
<evidence type="ECO:0008006" key="3">
    <source>
        <dbReference type="Google" id="ProtNLM"/>
    </source>
</evidence>
<keyword evidence="2" id="KW-1185">Reference proteome</keyword>
<dbReference type="Proteomes" id="UP000002402">
    <property type="component" value="Chromosome"/>
</dbReference>
<protein>
    <recommendedName>
        <fullName evidence="3">Outer membrane beta-barrel domain-containing protein</fullName>
    </recommendedName>
</protein>
<dbReference type="InterPro" id="IPR030820">
    <property type="entry name" value="OMP_myx_plus_Proteobacteria"/>
</dbReference>
<gene>
    <name evidence="1" type="ordered locus">MXAN_1329</name>
</gene>
<dbReference type="STRING" id="246197.MXAN_1329"/>
<organism evidence="1 2">
    <name type="scientific">Myxococcus xanthus (strain DK1622)</name>
    <dbReference type="NCBI Taxonomy" id="246197"/>
    <lineage>
        <taxon>Bacteria</taxon>
        <taxon>Pseudomonadati</taxon>
        <taxon>Myxococcota</taxon>
        <taxon>Myxococcia</taxon>
        <taxon>Myxococcales</taxon>
        <taxon>Cystobacterineae</taxon>
        <taxon>Myxococcaceae</taxon>
        <taxon>Myxococcus</taxon>
    </lineage>
</organism>
<dbReference type="HOGENOM" id="CLU_1303801_0_0_7"/>
<dbReference type="EnsemblBacteria" id="ABF88635">
    <property type="protein sequence ID" value="ABF88635"/>
    <property type="gene ID" value="MXAN_1329"/>
</dbReference>